<dbReference type="Pfam" id="PF08327">
    <property type="entry name" value="AHSA1"/>
    <property type="match status" value="1"/>
</dbReference>
<dbReference type="Proteomes" id="UP000198228">
    <property type="component" value="Chromosome I"/>
</dbReference>
<evidence type="ECO:0000313" key="3">
    <source>
        <dbReference type="EMBL" id="SCE98600.1"/>
    </source>
</evidence>
<dbReference type="AlphaFoldDB" id="A0A1C4WQY3"/>
<accession>A0A1C4WQY3</accession>
<sequence length="180" mass="19819">MDRDSFRPGPPAEIDAEPAGDRWTLLFVRELRHAPEKVWAALTDPARLREWAPFLADRDLGAPGAATLTLVDGDTAVPQPATVRRAEPPHLLEYTWGDDLLRWELTPSGTGTRLLLRHTLAERGMLPMVAAGWHLCLDVADHLLAGDPVGPIRGAEAKDFGWAELRDTYADRLGGQPPRP</sequence>
<proteinExistence type="inferred from homology"/>
<gene>
    <name evidence="3" type="ORF">GA0074696_2058</name>
</gene>
<feature type="domain" description="Activator of Hsp90 ATPase homologue 1/2-like C-terminal" evidence="2">
    <location>
        <begin position="34"/>
        <end position="139"/>
    </location>
</feature>
<organism evidence="3 4">
    <name type="scientific">Micromonospora purpureochromogenes</name>
    <dbReference type="NCBI Taxonomy" id="47872"/>
    <lineage>
        <taxon>Bacteria</taxon>
        <taxon>Bacillati</taxon>
        <taxon>Actinomycetota</taxon>
        <taxon>Actinomycetes</taxon>
        <taxon>Micromonosporales</taxon>
        <taxon>Micromonosporaceae</taxon>
        <taxon>Micromonospora</taxon>
    </lineage>
</organism>
<comment type="similarity">
    <text evidence="1">Belongs to the AHA1 family.</text>
</comment>
<dbReference type="InterPro" id="IPR013538">
    <property type="entry name" value="ASHA1/2-like_C"/>
</dbReference>
<evidence type="ECO:0000313" key="4">
    <source>
        <dbReference type="Proteomes" id="UP000198228"/>
    </source>
</evidence>
<evidence type="ECO:0000256" key="1">
    <source>
        <dbReference type="ARBA" id="ARBA00006817"/>
    </source>
</evidence>
<dbReference type="RefSeq" id="WP_088960879.1">
    <property type="nucleotide sequence ID" value="NZ_LT607410.1"/>
</dbReference>
<reference evidence="3 4" key="1">
    <citation type="submission" date="2016-06" db="EMBL/GenBank/DDBJ databases">
        <authorList>
            <person name="Kjaerup R.B."/>
            <person name="Dalgaard T.S."/>
            <person name="Juul-Madsen H.R."/>
        </authorList>
    </citation>
    <scope>NUCLEOTIDE SEQUENCE [LARGE SCALE GENOMIC DNA]</scope>
    <source>
        <strain evidence="3 4">DSM 43821</strain>
    </source>
</reference>
<name>A0A1C4WQY3_9ACTN</name>
<dbReference type="InterPro" id="IPR023393">
    <property type="entry name" value="START-like_dom_sf"/>
</dbReference>
<dbReference type="CDD" id="cd08899">
    <property type="entry name" value="SRPBCC_CalC_Aha1-like_6"/>
    <property type="match status" value="1"/>
</dbReference>
<dbReference type="Gene3D" id="3.30.530.20">
    <property type="match status" value="1"/>
</dbReference>
<protein>
    <submittedName>
        <fullName evidence="3">Uncharacterized conserved protein YndB, AHSA1/START domain</fullName>
    </submittedName>
</protein>
<evidence type="ECO:0000259" key="2">
    <source>
        <dbReference type="Pfam" id="PF08327"/>
    </source>
</evidence>
<dbReference type="EMBL" id="LT607410">
    <property type="protein sequence ID" value="SCE98600.1"/>
    <property type="molecule type" value="Genomic_DNA"/>
</dbReference>
<dbReference type="SUPFAM" id="SSF55961">
    <property type="entry name" value="Bet v1-like"/>
    <property type="match status" value="1"/>
</dbReference>